<dbReference type="PANTHER" id="PTHR36175">
    <property type="entry name" value="CYANOPHYCINASE"/>
    <property type="match status" value="1"/>
</dbReference>
<evidence type="ECO:0000256" key="5">
    <source>
        <dbReference type="ARBA" id="ARBA00015719"/>
    </source>
</evidence>
<dbReference type="NCBIfam" id="TIGR02069">
    <property type="entry name" value="cyanophycinase"/>
    <property type="match status" value="1"/>
</dbReference>
<dbReference type="OrthoDB" id="9799980at2"/>
<dbReference type="GO" id="GO:0004180">
    <property type="term" value="F:carboxypeptidase activity"/>
    <property type="evidence" value="ECO:0007669"/>
    <property type="project" value="UniProtKB-KW"/>
</dbReference>
<keyword evidence="8" id="KW-0720">Serine protease</keyword>
<dbReference type="Proteomes" id="UP000264492">
    <property type="component" value="Unassembled WGS sequence"/>
</dbReference>
<dbReference type="InterPro" id="IPR005320">
    <property type="entry name" value="Peptidase_S51"/>
</dbReference>
<organism evidence="10 11">
    <name type="scientific">Lysobacter silvisoli</name>
    <dbReference type="NCBI Taxonomy" id="2293254"/>
    <lineage>
        <taxon>Bacteria</taxon>
        <taxon>Pseudomonadati</taxon>
        <taxon>Pseudomonadota</taxon>
        <taxon>Gammaproteobacteria</taxon>
        <taxon>Lysobacterales</taxon>
        <taxon>Lysobacteraceae</taxon>
        <taxon>Lysobacter</taxon>
    </lineage>
</organism>
<evidence type="ECO:0000256" key="8">
    <source>
        <dbReference type="ARBA" id="ARBA00022825"/>
    </source>
</evidence>
<dbReference type="GO" id="GO:0008241">
    <property type="term" value="F:peptidyl-dipeptidase activity"/>
    <property type="evidence" value="ECO:0007669"/>
    <property type="project" value="UniProtKB-EC"/>
</dbReference>
<evidence type="ECO:0000256" key="2">
    <source>
        <dbReference type="ARBA" id="ARBA00002039"/>
    </source>
</evidence>
<evidence type="ECO:0000313" key="10">
    <source>
        <dbReference type="EMBL" id="RDZ27146.1"/>
    </source>
</evidence>
<dbReference type="Gene3D" id="3.40.50.880">
    <property type="match status" value="1"/>
</dbReference>
<comment type="similarity">
    <text evidence="3">Belongs to the peptidase S51 family.</text>
</comment>
<keyword evidence="7 10" id="KW-0378">Hydrolase</keyword>
<evidence type="ECO:0000313" key="11">
    <source>
        <dbReference type="Proteomes" id="UP000264492"/>
    </source>
</evidence>
<dbReference type="EC" id="3.4.15.6" evidence="4"/>
<evidence type="ECO:0000256" key="3">
    <source>
        <dbReference type="ARBA" id="ARBA00006534"/>
    </source>
</evidence>
<dbReference type="CDD" id="cd03145">
    <property type="entry name" value="GAT1_cyanophycinase"/>
    <property type="match status" value="1"/>
</dbReference>
<gene>
    <name evidence="10" type="ORF">DX914_12870</name>
</gene>
<reference evidence="10 11" key="1">
    <citation type="submission" date="2018-08" db="EMBL/GenBank/DDBJ databases">
        <title>Lysobacter sp. zong2l5, whole genome shotgun sequence.</title>
        <authorList>
            <person name="Zhang X."/>
            <person name="Feng G."/>
            <person name="Zhu H."/>
        </authorList>
    </citation>
    <scope>NUCLEOTIDE SEQUENCE [LARGE SCALE GENOMIC DNA]</scope>
    <source>
        <strain evidence="11">zong2l5</strain>
    </source>
</reference>
<evidence type="ECO:0000256" key="7">
    <source>
        <dbReference type="ARBA" id="ARBA00022801"/>
    </source>
</evidence>
<comment type="caution">
    <text evidence="10">The sequence shown here is derived from an EMBL/GenBank/DDBJ whole genome shotgun (WGS) entry which is preliminary data.</text>
</comment>
<dbReference type="GO" id="GO:0006508">
    <property type="term" value="P:proteolysis"/>
    <property type="evidence" value="ECO:0007669"/>
    <property type="project" value="UniProtKB-KW"/>
</dbReference>
<dbReference type="RefSeq" id="WP_115859523.1">
    <property type="nucleotide sequence ID" value="NZ_QTSU01000002.1"/>
</dbReference>
<feature type="active site" description="Charge relay system" evidence="9">
    <location>
        <position position="178"/>
    </location>
</feature>
<dbReference type="EMBL" id="QTSU01000002">
    <property type="protein sequence ID" value="RDZ27146.1"/>
    <property type="molecule type" value="Genomic_DNA"/>
</dbReference>
<dbReference type="PANTHER" id="PTHR36175:SF1">
    <property type="entry name" value="CYANOPHYCINASE"/>
    <property type="match status" value="1"/>
</dbReference>
<feature type="active site" description="Charge relay system" evidence="9">
    <location>
        <position position="136"/>
    </location>
</feature>
<comment type="catalytic activity">
    <reaction evidence="1">
        <text>[L-4-(L-arginin-2-N-yl)aspartate](n) + H2O = [L-4-(L-arginin-2-N-yl)aspartate](n-1) + L-4-(L-arginin-2-N-yl)aspartate</text>
        <dbReference type="Rhea" id="RHEA:12845"/>
        <dbReference type="Rhea" id="RHEA-COMP:13728"/>
        <dbReference type="Rhea" id="RHEA-COMP:13734"/>
        <dbReference type="ChEBI" id="CHEBI:15377"/>
        <dbReference type="ChEBI" id="CHEBI:137986"/>
        <dbReference type="ChEBI" id="CHEBI:137991"/>
        <dbReference type="EC" id="3.4.15.6"/>
    </reaction>
</comment>
<dbReference type="InterPro" id="IPR011811">
    <property type="entry name" value="Peptidase_S51_cyanophycinase"/>
</dbReference>
<keyword evidence="10" id="KW-0121">Carboxypeptidase</keyword>
<evidence type="ECO:0000256" key="1">
    <source>
        <dbReference type="ARBA" id="ARBA00001092"/>
    </source>
</evidence>
<dbReference type="AlphaFoldDB" id="A0A371JZQ8"/>
<dbReference type="InterPro" id="IPR029062">
    <property type="entry name" value="Class_I_gatase-like"/>
</dbReference>
<dbReference type="PIRSF" id="PIRSF032067">
    <property type="entry name" value="Cyanophycinase"/>
    <property type="match status" value="1"/>
</dbReference>
<dbReference type="SUPFAM" id="SSF52317">
    <property type="entry name" value="Class I glutamine amidotransferase-like"/>
    <property type="match status" value="1"/>
</dbReference>
<evidence type="ECO:0000256" key="9">
    <source>
        <dbReference type="PIRSR" id="PIRSR032067-1"/>
    </source>
</evidence>
<dbReference type="GO" id="GO:0008236">
    <property type="term" value="F:serine-type peptidase activity"/>
    <property type="evidence" value="ECO:0007669"/>
    <property type="project" value="UniProtKB-KW"/>
</dbReference>
<keyword evidence="6" id="KW-0645">Protease</keyword>
<evidence type="ECO:0000256" key="6">
    <source>
        <dbReference type="ARBA" id="ARBA00022670"/>
    </source>
</evidence>
<accession>A0A371JZQ8</accession>
<protein>
    <recommendedName>
        <fullName evidence="5">Cyanophycinase</fullName>
        <ecNumber evidence="4">3.4.15.6</ecNumber>
    </recommendedName>
</protein>
<name>A0A371JZQ8_9GAMM</name>
<proteinExistence type="inferred from homology"/>
<feature type="active site" description="Charge relay system" evidence="9">
    <location>
        <position position="205"/>
    </location>
</feature>
<evidence type="ECO:0000256" key="4">
    <source>
        <dbReference type="ARBA" id="ARBA00013115"/>
    </source>
</evidence>
<keyword evidence="11" id="KW-1185">Reference proteome</keyword>
<dbReference type="Pfam" id="PF03575">
    <property type="entry name" value="Peptidase_S51"/>
    <property type="match status" value="1"/>
</dbReference>
<sequence>MAPSRIPDGEQRGWIVPIGGAEDKEHDTAILRRFLKLSGGSSADLVVIPTASRLADTGDRYEKLFLELGAAQVEVMDFDTRRDCHEPGRVQRLERASGIFFTGGNQLRISTMLGGTPVAQAIRARNAQGVTVGGTSAGASILSEHMIAYGVEGASPRADSVRLAPGLGLTNRVVIDQHFRQRDRLGRLVASLAYNPFAVGIGLDEDTAAFISPDNTIEVEGSGSVTVVDADDLQFSSMHLVGENEPVCLLGLGVHILTKGATFNLNTRKASAGSLAPPKT</sequence>
<comment type="function">
    <text evidence="2">Exopeptidase that catalyzes the hydrolytic cleavage of multi-L-arginyl-poly-L-aspartic acid (cyanophycin; a water-insoluble reserve polymer) into aspartate-arginine dipeptides.</text>
</comment>